<protein>
    <recommendedName>
        <fullName evidence="4">VCBS repeat-containing protein</fullName>
    </recommendedName>
</protein>
<evidence type="ECO:0008006" key="4">
    <source>
        <dbReference type="Google" id="ProtNLM"/>
    </source>
</evidence>
<dbReference type="EMBL" id="RAPO01000008">
    <property type="protein sequence ID" value="RKD87652.1"/>
    <property type="molecule type" value="Genomic_DNA"/>
</dbReference>
<reference evidence="2 3" key="1">
    <citation type="submission" date="2018-09" db="EMBL/GenBank/DDBJ databases">
        <title>Genomic Encyclopedia of Archaeal and Bacterial Type Strains, Phase II (KMG-II): from individual species to whole genera.</title>
        <authorList>
            <person name="Goeker M."/>
        </authorList>
    </citation>
    <scope>NUCLEOTIDE SEQUENCE [LARGE SCALE GENOMIC DNA]</scope>
    <source>
        <strain evidence="2 3">DSM 13151</strain>
    </source>
</reference>
<evidence type="ECO:0000256" key="1">
    <source>
        <dbReference type="SAM" id="MobiDB-lite"/>
    </source>
</evidence>
<accession>A0A3R7D6Z4</accession>
<feature type="region of interest" description="Disordered" evidence="1">
    <location>
        <begin position="1"/>
        <end position="20"/>
    </location>
</feature>
<evidence type="ECO:0000313" key="3">
    <source>
        <dbReference type="Proteomes" id="UP000283805"/>
    </source>
</evidence>
<dbReference type="AlphaFoldDB" id="A0A3R7D6Z4"/>
<name>A0A3R7D6Z4_9EURY</name>
<comment type="caution">
    <text evidence="2">The sequence shown here is derived from an EMBL/GenBank/DDBJ whole genome shotgun (WGS) entry which is preliminary data.</text>
</comment>
<keyword evidence="3" id="KW-1185">Reference proteome</keyword>
<proteinExistence type="predicted"/>
<gene>
    <name evidence="2" type="ORF">ATJ93_4551</name>
</gene>
<dbReference type="Proteomes" id="UP000283805">
    <property type="component" value="Unassembled WGS sequence"/>
</dbReference>
<dbReference type="PROSITE" id="PS51318">
    <property type="entry name" value="TAT"/>
    <property type="match status" value="1"/>
</dbReference>
<organism evidence="2 3">
    <name type="scientific">Halopiger aswanensis</name>
    <dbReference type="NCBI Taxonomy" id="148449"/>
    <lineage>
        <taxon>Archaea</taxon>
        <taxon>Methanobacteriati</taxon>
        <taxon>Methanobacteriota</taxon>
        <taxon>Stenosarchaea group</taxon>
        <taxon>Halobacteria</taxon>
        <taxon>Halobacteriales</taxon>
        <taxon>Natrialbaceae</taxon>
        <taxon>Halopiger</taxon>
    </lineage>
</organism>
<dbReference type="InterPro" id="IPR006311">
    <property type="entry name" value="TAT_signal"/>
</dbReference>
<feature type="compositionally biased region" description="Low complexity" evidence="1">
    <location>
        <begin position="1"/>
        <end position="15"/>
    </location>
</feature>
<sequence>MQPQPDHNSTHSSTESTDDSLLKRRCFLRGSTALAASTMGIATFGGHVAAHFPASLEVDIKPGSEKNPINPKSNGVIPVAVLQTDEFDPTSEDVRYRFGAPDIVGEGGGARPKHDGHVEDVNGDGRDDLVLHFPIAETGFDGDTSGGRLEWERTEAGEHGLSGADTVTIVGHGPR</sequence>
<evidence type="ECO:0000313" key="2">
    <source>
        <dbReference type="EMBL" id="RKD87652.1"/>
    </source>
</evidence>
<dbReference type="OrthoDB" id="201781at2157"/>